<organism evidence="1 2">
    <name type="scientific">Caerostris darwini</name>
    <dbReference type="NCBI Taxonomy" id="1538125"/>
    <lineage>
        <taxon>Eukaryota</taxon>
        <taxon>Metazoa</taxon>
        <taxon>Ecdysozoa</taxon>
        <taxon>Arthropoda</taxon>
        <taxon>Chelicerata</taxon>
        <taxon>Arachnida</taxon>
        <taxon>Araneae</taxon>
        <taxon>Araneomorphae</taxon>
        <taxon>Entelegynae</taxon>
        <taxon>Araneoidea</taxon>
        <taxon>Araneidae</taxon>
        <taxon>Caerostris</taxon>
    </lineage>
</organism>
<gene>
    <name evidence="1" type="ORF">CDAR_305111</name>
</gene>
<comment type="caution">
    <text evidence="1">The sequence shown here is derived from an EMBL/GenBank/DDBJ whole genome shotgun (WGS) entry which is preliminary data.</text>
</comment>
<proteinExistence type="predicted"/>
<dbReference type="EMBL" id="BPLQ01006030">
    <property type="protein sequence ID" value="GIY19245.1"/>
    <property type="molecule type" value="Genomic_DNA"/>
</dbReference>
<name>A0AAV4RC20_9ARAC</name>
<reference evidence="1 2" key="1">
    <citation type="submission" date="2021-06" db="EMBL/GenBank/DDBJ databases">
        <title>Caerostris darwini draft genome.</title>
        <authorList>
            <person name="Kono N."/>
            <person name="Arakawa K."/>
        </authorList>
    </citation>
    <scope>NUCLEOTIDE SEQUENCE [LARGE SCALE GENOMIC DNA]</scope>
</reference>
<dbReference type="AlphaFoldDB" id="A0AAV4RC20"/>
<evidence type="ECO:0000313" key="1">
    <source>
        <dbReference type="EMBL" id="GIY19245.1"/>
    </source>
</evidence>
<dbReference type="Proteomes" id="UP001054837">
    <property type="component" value="Unassembled WGS sequence"/>
</dbReference>
<keyword evidence="2" id="KW-1185">Reference proteome</keyword>
<protein>
    <submittedName>
        <fullName evidence="1">Uncharacterized protein</fullName>
    </submittedName>
</protein>
<sequence>MSSADLNWYFCNLVARLHWSAIKKATTITATFNSLIATDTLGFNERSHCMLNKLNVANNTTARLIIETVNMLKTSTCFKKLCKVKPHPTQSSSLCP</sequence>
<evidence type="ECO:0000313" key="2">
    <source>
        <dbReference type="Proteomes" id="UP001054837"/>
    </source>
</evidence>
<accession>A0AAV4RC20</accession>